<evidence type="ECO:0000313" key="4">
    <source>
        <dbReference type="Proteomes" id="UP000815677"/>
    </source>
</evidence>
<feature type="compositionally biased region" description="Polar residues" evidence="1">
    <location>
        <begin position="126"/>
        <end position="136"/>
    </location>
</feature>
<accession>A0ABQ0KUV9</accession>
<dbReference type="InterPro" id="IPR005162">
    <property type="entry name" value="Retrotrans_gag_dom"/>
</dbReference>
<dbReference type="Pfam" id="PF03732">
    <property type="entry name" value="Retrotrans_gag"/>
    <property type="match status" value="1"/>
</dbReference>
<reference evidence="3" key="1">
    <citation type="submission" date="2014-09" db="EMBL/GenBank/DDBJ databases">
        <title>Genome sequence of the luminous mushroom Mycena chlorophos for searching fungal bioluminescence genes.</title>
        <authorList>
            <person name="Tanaka Y."/>
            <person name="Kasuga D."/>
            <person name="Oba Y."/>
            <person name="Hase S."/>
            <person name="Sato K."/>
            <person name="Oba Y."/>
            <person name="Sakakibara Y."/>
        </authorList>
    </citation>
    <scope>NUCLEOTIDE SEQUENCE</scope>
</reference>
<proteinExistence type="predicted"/>
<protein>
    <recommendedName>
        <fullName evidence="2">Retrotransposon gag domain-containing protein</fullName>
    </recommendedName>
</protein>
<organism evidence="3 4">
    <name type="scientific">Mycena chlorophos</name>
    <name type="common">Agaric fungus</name>
    <name type="synonym">Agaricus chlorophos</name>
    <dbReference type="NCBI Taxonomy" id="658473"/>
    <lineage>
        <taxon>Eukaryota</taxon>
        <taxon>Fungi</taxon>
        <taxon>Dikarya</taxon>
        <taxon>Basidiomycota</taxon>
        <taxon>Agaricomycotina</taxon>
        <taxon>Agaricomycetes</taxon>
        <taxon>Agaricomycetidae</taxon>
        <taxon>Agaricales</taxon>
        <taxon>Marasmiineae</taxon>
        <taxon>Mycenaceae</taxon>
        <taxon>Mycena</taxon>
    </lineage>
</organism>
<gene>
    <name evidence="3" type="ORF">MCHLO_00326</name>
</gene>
<keyword evidence="4" id="KW-1185">Reference proteome</keyword>
<sequence length="318" mass="34835">MSFQDTSDAAVWANNGAGTDNWVPAGTDMPTNPAAYDTAGAPAPHAELPAANQTSEGATIIAMLREMHEDGENSRHMQQQQHDATMDVLKDMSGLLKALTTQLTFAPAPAPAPSAPVPPPAPSQPITGATTANLPPTLTSADRAVRVKEPRDFNGHADQVVPFLDELKAYIRLSRLTSLADKRDVLFMHLKDGSPRSWYNAVEKAKPAIFSDFDLLLRDFAAIFGDPDRAASKLRDIQSLKQTASCAKYWARFEELVPFVDISEATKLIYFKQGLKPFVREHMLHVVPEPAYADYVRQAIAFDNHKHADSLHFSSSNS</sequence>
<evidence type="ECO:0000313" key="3">
    <source>
        <dbReference type="EMBL" id="GAT42616.1"/>
    </source>
</evidence>
<dbReference type="Proteomes" id="UP000815677">
    <property type="component" value="Unassembled WGS sequence"/>
</dbReference>
<feature type="compositionally biased region" description="Pro residues" evidence="1">
    <location>
        <begin position="108"/>
        <end position="123"/>
    </location>
</feature>
<feature type="region of interest" description="Disordered" evidence="1">
    <location>
        <begin position="107"/>
        <end position="136"/>
    </location>
</feature>
<name>A0ABQ0KUV9_MYCCL</name>
<evidence type="ECO:0000259" key="2">
    <source>
        <dbReference type="Pfam" id="PF03732"/>
    </source>
</evidence>
<dbReference type="EMBL" id="DF838124">
    <property type="protein sequence ID" value="GAT42616.1"/>
    <property type="molecule type" value="Genomic_DNA"/>
</dbReference>
<evidence type="ECO:0000256" key="1">
    <source>
        <dbReference type="SAM" id="MobiDB-lite"/>
    </source>
</evidence>
<feature type="non-terminal residue" evidence="3">
    <location>
        <position position="318"/>
    </location>
</feature>
<feature type="domain" description="Retrotransposon gag" evidence="2">
    <location>
        <begin position="186"/>
        <end position="277"/>
    </location>
</feature>